<protein>
    <submittedName>
        <fullName evidence="1">Uncharacterized protein</fullName>
    </submittedName>
</protein>
<evidence type="ECO:0000313" key="1">
    <source>
        <dbReference type="EMBL" id="PON85092.1"/>
    </source>
</evidence>
<accession>A0A2P5EHR1</accession>
<evidence type="ECO:0000313" key="2">
    <source>
        <dbReference type="Proteomes" id="UP000237000"/>
    </source>
</evidence>
<sequence>MVVGSSSFWQSLIWGRDALKLGLCLRVEDGSSIRVFIDPWLLRPSLVRPITTPNELNQSMR</sequence>
<gene>
    <name evidence="1" type="ORF">TorRG33x02_190660</name>
</gene>
<dbReference type="Proteomes" id="UP000237000">
    <property type="component" value="Unassembled WGS sequence"/>
</dbReference>
<dbReference type="OrthoDB" id="1929473at2759"/>
<organism evidence="1 2">
    <name type="scientific">Trema orientale</name>
    <name type="common">Charcoal tree</name>
    <name type="synonym">Celtis orientalis</name>
    <dbReference type="NCBI Taxonomy" id="63057"/>
    <lineage>
        <taxon>Eukaryota</taxon>
        <taxon>Viridiplantae</taxon>
        <taxon>Streptophyta</taxon>
        <taxon>Embryophyta</taxon>
        <taxon>Tracheophyta</taxon>
        <taxon>Spermatophyta</taxon>
        <taxon>Magnoliopsida</taxon>
        <taxon>eudicotyledons</taxon>
        <taxon>Gunneridae</taxon>
        <taxon>Pentapetalae</taxon>
        <taxon>rosids</taxon>
        <taxon>fabids</taxon>
        <taxon>Rosales</taxon>
        <taxon>Cannabaceae</taxon>
        <taxon>Trema</taxon>
    </lineage>
</organism>
<dbReference type="EMBL" id="JXTC01000152">
    <property type="protein sequence ID" value="PON85092.1"/>
    <property type="molecule type" value="Genomic_DNA"/>
</dbReference>
<name>A0A2P5EHR1_TREOI</name>
<proteinExistence type="predicted"/>
<reference evidence="2" key="1">
    <citation type="submission" date="2016-06" db="EMBL/GenBank/DDBJ databases">
        <title>Parallel loss of symbiosis genes in relatives of nitrogen-fixing non-legume Parasponia.</title>
        <authorList>
            <person name="Van Velzen R."/>
            <person name="Holmer R."/>
            <person name="Bu F."/>
            <person name="Rutten L."/>
            <person name="Van Zeijl A."/>
            <person name="Liu W."/>
            <person name="Santuari L."/>
            <person name="Cao Q."/>
            <person name="Sharma T."/>
            <person name="Shen D."/>
            <person name="Roswanjaya Y."/>
            <person name="Wardhani T."/>
            <person name="Kalhor M.S."/>
            <person name="Jansen J."/>
            <person name="Van den Hoogen J."/>
            <person name="Gungor B."/>
            <person name="Hartog M."/>
            <person name="Hontelez J."/>
            <person name="Verver J."/>
            <person name="Yang W.-C."/>
            <person name="Schijlen E."/>
            <person name="Repin R."/>
            <person name="Schilthuizen M."/>
            <person name="Schranz E."/>
            <person name="Heidstra R."/>
            <person name="Miyata K."/>
            <person name="Fedorova E."/>
            <person name="Kohlen W."/>
            <person name="Bisseling T."/>
            <person name="Smit S."/>
            <person name="Geurts R."/>
        </authorList>
    </citation>
    <scope>NUCLEOTIDE SEQUENCE [LARGE SCALE GENOMIC DNA]</scope>
    <source>
        <strain evidence="2">cv. RG33-2</strain>
    </source>
</reference>
<comment type="caution">
    <text evidence="1">The sequence shown here is derived from an EMBL/GenBank/DDBJ whole genome shotgun (WGS) entry which is preliminary data.</text>
</comment>
<keyword evidence="2" id="KW-1185">Reference proteome</keyword>
<dbReference type="AlphaFoldDB" id="A0A2P5EHR1"/>
<feature type="non-terminal residue" evidence="1">
    <location>
        <position position="61"/>
    </location>
</feature>
<dbReference type="InParanoid" id="A0A2P5EHR1"/>